<organism evidence="1 2">
    <name type="scientific">Hibiscus sabdariffa</name>
    <name type="common">roselle</name>
    <dbReference type="NCBI Taxonomy" id="183260"/>
    <lineage>
        <taxon>Eukaryota</taxon>
        <taxon>Viridiplantae</taxon>
        <taxon>Streptophyta</taxon>
        <taxon>Embryophyta</taxon>
        <taxon>Tracheophyta</taxon>
        <taxon>Spermatophyta</taxon>
        <taxon>Magnoliopsida</taxon>
        <taxon>eudicotyledons</taxon>
        <taxon>Gunneridae</taxon>
        <taxon>Pentapetalae</taxon>
        <taxon>rosids</taxon>
        <taxon>malvids</taxon>
        <taxon>Malvales</taxon>
        <taxon>Malvaceae</taxon>
        <taxon>Malvoideae</taxon>
        <taxon>Hibiscus</taxon>
    </lineage>
</organism>
<proteinExistence type="predicted"/>
<evidence type="ECO:0000313" key="2">
    <source>
        <dbReference type="Proteomes" id="UP001472677"/>
    </source>
</evidence>
<reference evidence="1 2" key="1">
    <citation type="journal article" date="2024" name="G3 (Bethesda)">
        <title>Genome assembly of Hibiscus sabdariffa L. provides insights into metabolisms of medicinal natural products.</title>
        <authorList>
            <person name="Kim T."/>
        </authorList>
    </citation>
    <scope>NUCLEOTIDE SEQUENCE [LARGE SCALE GENOMIC DNA]</scope>
    <source>
        <strain evidence="1">TK-2024</strain>
        <tissue evidence="1">Old leaves</tissue>
    </source>
</reference>
<comment type="caution">
    <text evidence="1">The sequence shown here is derived from an EMBL/GenBank/DDBJ whole genome shotgun (WGS) entry which is preliminary data.</text>
</comment>
<dbReference type="EMBL" id="JBBPBM010000070">
    <property type="protein sequence ID" value="KAK8513263.1"/>
    <property type="molecule type" value="Genomic_DNA"/>
</dbReference>
<dbReference type="Pfam" id="PF03514">
    <property type="entry name" value="GRAS"/>
    <property type="match status" value="1"/>
</dbReference>
<evidence type="ECO:0000313" key="1">
    <source>
        <dbReference type="EMBL" id="KAK8513263.1"/>
    </source>
</evidence>
<sequence length="625" mass="68371">MASGISGTGTEFYGRIPGRAVANGGTMTNNQPTAPYRAQVPGTFKDPASQIVNRAAPSFVGKRTRADFNSHAVNDLYLRAIKPRNDQHASPISPMDFSYNLSPDVSSNFSSPSSSSILQRYGLPLLQQVIPQRLPLGISSEATIQAANPGFSSTQYMNLVQAKLVQAQDPEKKMMNQLQELEKQLLDDDDDNEGEGDAVSVITNTNSEWSETIQNLISSSSPNNPITSSTTSPSSSSSTSSEASPASTCSKQTIMEVASAISEGKTDVANEILTRLAQLANAKGNSEQRLMECMLLALNSRLKLNSVGNTPPVAELFSKEHSAATQLLYDLSPCFNLGFIAANQAILDATLDQPSCNNLHVIDFDIGQGGQYLNLLHELAERVSRNPVMVMVKITCIADNGHGADERLKMVGYKLSQAAERLGLCLKFNVVPTLKLSDLSRESLGCEPDEPLAVNFAFKLYRMPDESVSVENPRDELLRRVKRLAPRVVTLVEQEMNTNTAPFASRVGEAFGYYGALFESIESTLPRENSERVKLEEGLLRKIANSVACEGRDRFERCEVFGKWRARMSMAGFELTRLSERVAESMRGRLNSGNRFHPGFTVKEENGGISFGWMGRTLTVASAWR</sequence>
<protein>
    <submittedName>
        <fullName evidence="1">Uncharacterized protein</fullName>
    </submittedName>
</protein>
<name>A0ABR2C1V2_9ROSI</name>
<dbReference type="InterPro" id="IPR005202">
    <property type="entry name" value="TF_GRAS"/>
</dbReference>
<gene>
    <name evidence="1" type="ORF">V6N12_037753</name>
</gene>
<dbReference type="PANTHER" id="PTHR31636">
    <property type="entry name" value="OSJNBA0084A10.13 PROTEIN-RELATED"/>
    <property type="match status" value="1"/>
</dbReference>
<keyword evidence="2" id="KW-1185">Reference proteome</keyword>
<dbReference type="Proteomes" id="UP001472677">
    <property type="component" value="Unassembled WGS sequence"/>
</dbReference>
<dbReference type="PROSITE" id="PS50985">
    <property type="entry name" value="GRAS"/>
    <property type="match status" value="1"/>
</dbReference>
<accession>A0ABR2C1V2</accession>